<sequence length="81" mass="9044">MATNHELTLYVMTGCPYCIKVKRFLADNGVTIPERNISTDTEAEQTLIAVGGKRQVPCLFIDGKPLYESSDIIAWVQKNLL</sequence>
<dbReference type="Proteomes" id="UP000095468">
    <property type="component" value="Unassembled WGS sequence"/>
</dbReference>
<organism evidence="4 5">
    <name type="scientific">Collinsella aerofaciens</name>
    <dbReference type="NCBI Taxonomy" id="74426"/>
    <lineage>
        <taxon>Bacteria</taxon>
        <taxon>Bacillati</taxon>
        <taxon>Actinomycetota</taxon>
        <taxon>Coriobacteriia</taxon>
        <taxon>Coriobacteriales</taxon>
        <taxon>Coriobacteriaceae</taxon>
        <taxon>Collinsella</taxon>
    </lineage>
</organism>
<dbReference type="Pfam" id="PF00462">
    <property type="entry name" value="Glutaredoxin"/>
    <property type="match status" value="1"/>
</dbReference>
<dbReference type="InterPro" id="IPR002109">
    <property type="entry name" value="Glutaredoxin"/>
</dbReference>
<reference evidence="4 5" key="1">
    <citation type="submission" date="2015-09" db="EMBL/GenBank/DDBJ databases">
        <authorList>
            <consortium name="Pathogen Informatics"/>
        </authorList>
    </citation>
    <scope>NUCLEOTIDE SEQUENCE [LARGE SCALE GENOMIC DNA]</scope>
    <source>
        <strain evidence="4 5">2789STDY5608823</strain>
    </source>
</reference>
<dbReference type="GO" id="GO:0009055">
    <property type="term" value="F:electron transfer activity"/>
    <property type="evidence" value="ECO:0007669"/>
    <property type="project" value="TreeGrafter"/>
</dbReference>
<dbReference type="GO" id="GO:0045454">
    <property type="term" value="P:cell redox homeostasis"/>
    <property type="evidence" value="ECO:0007669"/>
    <property type="project" value="TreeGrafter"/>
</dbReference>
<dbReference type="PRINTS" id="PR00160">
    <property type="entry name" value="GLUTAREDOXIN"/>
</dbReference>
<gene>
    <name evidence="4" type="primary">grxC</name>
    <name evidence="4" type="ORF">ERS852381_01274</name>
</gene>
<dbReference type="EMBL" id="CYYP01000010">
    <property type="protein sequence ID" value="CUO24707.1"/>
    <property type="molecule type" value="Genomic_DNA"/>
</dbReference>
<feature type="domain" description="GST N-terminal" evidence="3">
    <location>
        <begin position="5"/>
        <end position="81"/>
    </location>
</feature>
<dbReference type="RefSeq" id="WP_055286702.1">
    <property type="nucleotide sequence ID" value="NZ_CYYP01000010.1"/>
</dbReference>
<evidence type="ECO:0000313" key="4">
    <source>
        <dbReference type="EMBL" id="CUO24707.1"/>
    </source>
</evidence>
<evidence type="ECO:0000256" key="2">
    <source>
        <dbReference type="ARBA" id="ARBA00023284"/>
    </source>
</evidence>
<dbReference type="PANTHER" id="PTHR34386:SF1">
    <property type="entry name" value="GLUTAREDOXIN-LIKE PROTEIN NRDH"/>
    <property type="match status" value="1"/>
</dbReference>
<evidence type="ECO:0000313" key="5">
    <source>
        <dbReference type="Proteomes" id="UP000095468"/>
    </source>
</evidence>
<dbReference type="InterPro" id="IPR014025">
    <property type="entry name" value="Glutaredoxin_subgr"/>
</dbReference>
<dbReference type="InterPro" id="IPR011767">
    <property type="entry name" value="GLR_AS"/>
</dbReference>
<dbReference type="AlphaFoldDB" id="A0A174DHP4"/>
<evidence type="ECO:0000259" key="3">
    <source>
        <dbReference type="PROSITE" id="PS50404"/>
    </source>
</evidence>
<dbReference type="InterPro" id="IPR051548">
    <property type="entry name" value="Grx-like_ET"/>
</dbReference>
<dbReference type="PANTHER" id="PTHR34386">
    <property type="entry name" value="GLUTAREDOXIN"/>
    <property type="match status" value="1"/>
</dbReference>
<dbReference type="PROSITE" id="PS00195">
    <property type="entry name" value="GLUTAREDOXIN_1"/>
    <property type="match status" value="1"/>
</dbReference>
<dbReference type="PROSITE" id="PS51354">
    <property type="entry name" value="GLUTAREDOXIN_2"/>
    <property type="match status" value="1"/>
</dbReference>
<keyword evidence="2" id="KW-0676">Redox-active center</keyword>
<name>A0A174DHP4_9ACTN</name>
<dbReference type="PROSITE" id="PS50404">
    <property type="entry name" value="GST_NTER"/>
    <property type="match status" value="1"/>
</dbReference>
<protein>
    <submittedName>
        <fullName evidence="4">Glutaredoxin-3</fullName>
    </submittedName>
</protein>
<dbReference type="CDD" id="cd02066">
    <property type="entry name" value="GRX_family"/>
    <property type="match status" value="1"/>
</dbReference>
<accession>A0A174DHP4</accession>
<dbReference type="InterPro" id="IPR004045">
    <property type="entry name" value="Glutathione_S-Trfase_N"/>
</dbReference>
<evidence type="ECO:0000256" key="1">
    <source>
        <dbReference type="ARBA" id="ARBA00023157"/>
    </source>
</evidence>
<proteinExistence type="predicted"/>
<dbReference type="SUPFAM" id="SSF52833">
    <property type="entry name" value="Thioredoxin-like"/>
    <property type="match status" value="1"/>
</dbReference>
<dbReference type="InterPro" id="IPR036249">
    <property type="entry name" value="Thioredoxin-like_sf"/>
</dbReference>
<keyword evidence="1" id="KW-1015">Disulfide bond</keyword>
<dbReference type="Gene3D" id="3.40.30.10">
    <property type="entry name" value="Glutaredoxin"/>
    <property type="match status" value="1"/>
</dbReference>